<dbReference type="Gene3D" id="3.30.420.10">
    <property type="entry name" value="Ribonuclease H-like superfamily/Ribonuclease H"/>
    <property type="match status" value="1"/>
</dbReference>
<feature type="domain" description="Tc1-like transposase DDE" evidence="1">
    <location>
        <begin position="49"/>
        <end position="190"/>
    </location>
</feature>
<name>A0AA36H157_CYLNA</name>
<protein>
    <recommendedName>
        <fullName evidence="1">Tc1-like transposase DDE domain-containing protein</fullName>
    </recommendedName>
</protein>
<sequence length="214" mass="24070">MFDKYSYGRSAGKNKGQRGTAIGAMAENGILPGCTKLVLCGKREKNMYHQDMDHQFFEQWLENSVPHMQEWAGERRVTLIIDNAPYHSRQLLKVPTARSTKKCISDYLVAKGVPIGTKSTKSNLLAELQLFISSEGGLSVVREYAVDRRCSELGVNLIRLPPFHCMFNSIESCWGQMKAHLTKHGKITDRLEMVSTRAVEWLANVPSSQNRGVP</sequence>
<accession>A0AA36H157</accession>
<dbReference type="Pfam" id="PF13358">
    <property type="entry name" value="DDE_3"/>
    <property type="match status" value="1"/>
</dbReference>
<dbReference type="InterPro" id="IPR038717">
    <property type="entry name" value="Tc1-like_DDE_dom"/>
</dbReference>
<organism evidence="2 3">
    <name type="scientific">Cylicocyclus nassatus</name>
    <name type="common">Nematode worm</name>
    <dbReference type="NCBI Taxonomy" id="53992"/>
    <lineage>
        <taxon>Eukaryota</taxon>
        <taxon>Metazoa</taxon>
        <taxon>Ecdysozoa</taxon>
        <taxon>Nematoda</taxon>
        <taxon>Chromadorea</taxon>
        <taxon>Rhabditida</taxon>
        <taxon>Rhabditina</taxon>
        <taxon>Rhabditomorpha</taxon>
        <taxon>Strongyloidea</taxon>
        <taxon>Strongylidae</taxon>
        <taxon>Cylicocyclus</taxon>
    </lineage>
</organism>
<reference evidence="2" key="1">
    <citation type="submission" date="2023-07" db="EMBL/GenBank/DDBJ databases">
        <authorList>
            <consortium name="CYATHOMIX"/>
        </authorList>
    </citation>
    <scope>NUCLEOTIDE SEQUENCE</scope>
    <source>
        <strain evidence="2">N/A</strain>
    </source>
</reference>
<proteinExistence type="predicted"/>
<comment type="caution">
    <text evidence="2">The sequence shown here is derived from an EMBL/GenBank/DDBJ whole genome shotgun (WGS) entry which is preliminary data.</text>
</comment>
<dbReference type="PANTHER" id="PTHR33939">
    <property type="entry name" value="PROTEIN CBG22215"/>
    <property type="match status" value="1"/>
</dbReference>
<dbReference type="EMBL" id="CATQJL010000305">
    <property type="protein sequence ID" value="CAJ0602109.1"/>
    <property type="molecule type" value="Genomic_DNA"/>
</dbReference>
<dbReference type="GO" id="GO:0003676">
    <property type="term" value="F:nucleic acid binding"/>
    <property type="evidence" value="ECO:0007669"/>
    <property type="project" value="InterPro"/>
</dbReference>
<keyword evidence="3" id="KW-1185">Reference proteome</keyword>
<evidence type="ECO:0000313" key="3">
    <source>
        <dbReference type="Proteomes" id="UP001176961"/>
    </source>
</evidence>
<dbReference type="AlphaFoldDB" id="A0AA36H157"/>
<dbReference type="InterPro" id="IPR036397">
    <property type="entry name" value="RNaseH_sf"/>
</dbReference>
<dbReference type="Proteomes" id="UP001176961">
    <property type="component" value="Unassembled WGS sequence"/>
</dbReference>
<dbReference type="PANTHER" id="PTHR33939:SF1">
    <property type="entry name" value="DUF4371 DOMAIN-CONTAINING PROTEIN"/>
    <property type="match status" value="1"/>
</dbReference>
<evidence type="ECO:0000259" key="1">
    <source>
        <dbReference type="Pfam" id="PF13358"/>
    </source>
</evidence>
<gene>
    <name evidence="2" type="ORF">CYNAS_LOCUS14092</name>
</gene>
<evidence type="ECO:0000313" key="2">
    <source>
        <dbReference type="EMBL" id="CAJ0602109.1"/>
    </source>
</evidence>